<dbReference type="EMBL" id="NJEU01001096">
    <property type="protein sequence ID" value="PHH68602.1"/>
    <property type="molecule type" value="Genomic_DNA"/>
</dbReference>
<evidence type="ECO:0000313" key="2">
    <source>
        <dbReference type="EMBL" id="PHH68602.1"/>
    </source>
</evidence>
<feature type="compositionally biased region" description="Polar residues" evidence="1">
    <location>
        <begin position="148"/>
        <end position="157"/>
    </location>
</feature>
<gene>
    <name evidence="2" type="ORF">CDD82_416</name>
</gene>
<dbReference type="Proteomes" id="UP000224854">
    <property type="component" value="Unassembled WGS sequence"/>
</dbReference>
<feature type="compositionally biased region" description="Low complexity" evidence="1">
    <location>
        <begin position="74"/>
        <end position="93"/>
    </location>
</feature>
<evidence type="ECO:0000256" key="1">
    <source>
        <dbReference type="SAM" id="MobiDB-lite"/>
    </source>
</evidence>
<keyword evidence="3" id="KW-1185">Reference proteome</keyword>
<dbReference type="OrthoDB" id="5294241at2759"/>
<reference evidence="2 3" key="1">
    <citation type="submission" date="2017-06" db="EMBL/GenBank/DDBJ databases">
        <title>Ant-infecting Ophiocordyceps genomes reveal a high diversity of potential behavioral manipulation genes and a possible major role for enterotoxins.</title>
        <authorList>
            <person name="De Bekker C."/>
            <person name="Evans H.C."/>
            <person name="Brachmann A."/>
            <person name="Hughes D.P."/>
        </authorList>
    </citation>
    <scope>NUCLEOTIDE SEQUENCE [LARGE SCALE GENOMIC DNA]</scope>
    <source>
        <strain evidence="2 3">1348a</strain>
    </source>
</reference>
<name>A0A2C5YMR5_9HYPO</name>
<feature type="region of interest" description="Disordered" evidence="1">
    <location>
        <begin position="118"/>
        <end position="157"/>
    </location>
</feature>
<evidence type="ECO:0000313" key="3">
    <source>
        <dbReference type="Proteomes" id="UP000224854"/>
    </source>
</evidence>
<organism evidence="2 3">
    <name type="scientific">Ophiocordyceps australis</name>
    <dbReference type="NCBI Taxonomy" id="1399860"/>
    <lineage>
        <taxon>Eukaryota</taxon>
        <taxon>Fungi</taxon>
        <taxon>Dikarya</taxon>
        <taxon>Ascomycota</taxon>
        <taxon>Pezizomycotina</taxon>
        <taxon>Sordariomycetes</taxon>
        <taxon>Hypocreomycetidae</taxon>
        <taxon>Hypocreales</taxon>
        <taxon>Ophiocordycipitaceae</taxon>
        <taxon>Ophiocordyceps</taxon>
    </lineage>
</organism>
<feature type="region of interest" description="Disordered" evidence="1">
    <location>
        <begin position="68"/>
        <end position="95"/>
    </location>
</feature>
<sequence length="157" mass="17478">MYGSYGSYSSMSSMYGPMDLSSSNIRAHDASCAFPSWPQRESLSDTEHHVPRATSYLSDDDLFLSDSCEDDSRSVCSGSSSSSPSVDTVDSPPQITAEELMRRERERAALQREYLRQVKLDKDKRRQTALRTRRGTSKKGSKSKTCAPMTTINESGE</sequence>
<accession>A0A2C5YMR5</accession>
<dbReference type="AlphaFoldDB" id="A0A2C5YMR5"/>
<feature type="compositionally biased region" description="Basic residues" evidence="1">
    <location>
        <begin position="127"/>
        <end position="142"/>
    </location>
</feature>
<protein>
    <submittedName>
        <fullName evidence="2">Uncharacterized protein</fullName>
    </submittedName>
</protein>
<proteinExistence type="predicted"/>
<comment type="caution">
    <text evidence="2">The sequence shown here is derived from an EMBL/GenBank/DDBJ whole genome shotgun (WGS) entry which is preliminary data.</text>
</comment>